<evidence type="ECO:0000256" key="1">
    <source>
        <dbReference type="SAM" id="Phobius"/>
    </source>
</evidence>
<dbReference type="Proteomes" id="UP001596145">
    <property type="component" value="Unassembled WGS sequence"/>
</dbReference>
<keyword evidence="3" id="KW-1185">Reference proteome</keyword>
<keyword evidence="1" id="KW-0812">Transmembrane</keyword>
<dbReference type="RefSeq" id="WP_167320533.1">
    <property type="nucleotide sequence ID" value="NZ_JBHSKV010000011.1"/>
</dbReference>
<organism evidence="2 3">
    <name type="scientific">Halorubrum glutamatedens</name>
    <dbReference type="NCBI Taxonomy" id="2707018"/>
    <lineage>
        <taxon>Archaea</taxon>
        <taxon>Methanobacteriati</taxon>
        <taxon>Methanobacteriota</taxon>
        <taxon>Stenosarchaea group</taxon>
        <taxon>Halobacteria</taxon>
        <taxon>Halobacteriales</taxon>
        <taxon>Haloferacaceae</taxon>
        <taxon>Halorubrum</taxon>
    </lineage>
</organism>
<protein>
    <submittedName>
        <fullName evidence="2">Uncharacterized protein</fullName>
    </submittedName>
</protein>
<keyword evidence="1" id="KW-0472">Membrane</keyword>
<feature type="transmembrane region" description="Helical" evidence="1">
    <location>
        <begin position="32"/>
        <end position="54"/>
    </location>
</feature>
<accession>A0ABD5QRP2</accession>
<keyword evidence="1" id="KW-1133">Transmembrane helix</keyword>
<comment type="caution">
    <text evidence="2">The sequence shown here is derived from an EMBL/GenBank/DDBJ whole genome shotgun (WGS) entry which is preliminary data.</text>
</comment>
<evidence type="ECO:0000313" key="3">
    <source>
        <dbReference type="Proteomes" id="UP001596145"/>
    </source>
</evidence>
<evidence type="ECO:0000313" key="2">
    <source>
        <dbReference type="EMBL" id="MFC5134771.1"/>
    </source>
</evidence>
<name>A0ABD5QRP2_9EURY</name>
<proteinExistence type="predicted"/>
<gene>
    <name evidence="2" type="ORF">ACFPJA_08595</name>
</gene>
<dbReference type="AlphaFoldDB" id="A0ABD5QRP2"/>
<dbReference type="EMBL" id="JBHSKV010000011">
    <property type="protein sequence ID" value="MFC5134771.1"/>
    <property type="molecule type" value="Genomic_DNA"/>
</dbReference>
<reference evidence="2 3" key="1">
    <citation type="journal article" date="2019" name="Int. J. Syst. Evol. Microbiol.">
        <title>The Global Catalogue of Microorganisms (GCM) 10K type strain sequencing project: providing services to taxonomists for standard genome sequencing and annotation.</title>
        <authorList>
            <consortium name="The Broad Institute Genomics Platform"/>
            <consortium name="The Broad Institute Genome Sequencing Center for Infectious Disease"/>
            <person name="Wu L."/>
            <person name="Ma J."/>
        </authorList>
    </citation>
    <scope>NUCLEOTIDE SEQUENCE [LARGE SCALE GENOMIC DNA]</scope>
    <source>
        <strain evidence="2 3">CGMCC 1.16026</strain>
    </source>
</reference>
<sequence>MSDRTDRLLAVLVILMGLLVIAQTTVVPRNQSLGTIGLIVGAASIGYAASQIVAAR</sequence>